<dbReference type="SUPFAM" id="SSF52922">
    <property type="entry name" value="TK C-terminal domain-like"/>
    <property type="match status" value="1"/>
</dbReference>
<dbReference type="AlphaFoldDB" id="A0A7X5N365"/>
<feature type="non-terminal residue" evidence="1">
    <location>
        <position position="143"/>
    </location>
</feature>
<dbReference type="InterPro" id="IPR009014">
    <property type="entry name" value="Transketo_C/PFOR_II"/>
</dbReference>
<reference evidence="1 2" key="1">
    <citation type="submission" date="2019-11" db="EMBL/GenBank/DDBJ databases">
        <title>Genome-resolved metagenomics to study the prevalence of co-infection and intraspecific heterogeneity among plant pathogen metapopulations.</title>
        <authorList>
            <person name="Newberry E."/>
            <person name="Bhandari R."/>
            <person name="Kemble J."/>
            <person name="Sikora E."/>
            <person name="Potnis N."/>
        </authorList>
    </citation>
    <scope>NUCLEOTIDE SEQUENCE [LARGE SCALE GENOMIC DNA]</scope>
    <source>
        <strain evidence="1">Xp_Tom_Tuscaloosa_18b</strain>
    </source>
</reference>
<proteinExistence type="predicted"/>
<keyword evidence="1" id="KW-0670">Pyruvate</keyword>
<evidence type="ECO:0000313" key="2">
    <source>
        <dbReference type="Proteomes" id="UP000471082"/>
    </source>
</evidence>
<name>A0A7X5N365_XANPE</name>
<dbReference type="EMBL" id="JAAGYU010001209">
    <property type="protein sequence ID" value="NEL80064.1"/>
    <property type="molecule type" value="Genomic_DNA"/>
</dbReference>
<gene>
    <name evidence="1" type="ORF">G3W61_27935</name>
</gene>
<accession>A0A7X5N365</accession>
<comment type="caution">
    <text evidence="1">The sequence shown here is derived from an EMBL/GenBank/DDBJ whole genome shotgun (WGS) entry which is preliminary data.</text>
</comment>
<evidence type="ECO:0000313" key="1">
    <source>
        <dbReference type="EMBL" id="NEL80064.1"/>
    </source>
</evidence>
<dbReference type="Proteomes" id="UP000471082">
    <property type="component" value="Unassembled WGS sequence"/>
</dbReference>
<protein>
    <submittedName>
        <fullName evidence="1">Indolepyruvate ferredoxin oxidoreductase family protein</fullName>
    </submittedName>
</protein>
<sequence>LHRYAIAAAQAFARANQIDKLVLDSPHARLGIVTTGKSYLDVLQALEYLGLDAQACAQIGIRVYKVGMTWPLEPVGISAFARGLDDIVVVEEKKAFIERQMKELFYNWPASAGARPSIVGKYDEQGEWILPSTGELTPATIAA</sequence>
<feature type="non-terminal residue" evidence="1">
    <location>
        <position position="1"/>
    </location>
</feature>
<organism evidence="1 2">
    <name type="scientific">Xanthomonas perforans</name>
    <dbReference type="NCBI Taxonomy" id="442694"/>
    <lineage>
        <taxon>Bacteria</taxon>
        <taxon>Pseudomonadati</taxon>
        <taxon>Pseudomonadota</taxon>
        <taxon>Gammaproteobacteria</taxon>
        <taxon>Lysobacterales</taxon>
        <taxon>Lysobacteraceae</taxon>
        <taxon>Xanthomonas</taxon>
    </lineage>
</organism>